<dbReference type="PANTHER" id="PTHR45138">
    <property type="entry name" value="REGULATORY COMPONENTS OF SENSORY TRANSDUCTION SYSTEM"/>
    <property type="match status" value="1"/>
</dbReference>
<evidence type="ECO:0000256" key="2">
    <source>
        <dbReference type="ARBA" id="ARBA00012528"/>
    </source>
</evidence>
<protein>
    <recommendedName>
        <fullName evidence="2">diguanylate cyclase</fullName>
        <ecNumber evidence="2">2.7.7.65</ecNumber>
    </recommendedName>
</protein>
<evidence type="ECO:0000259" key="6">
    <source>
        <dbReference type="PROSITE" id="PS50887"/>
    </source>
</evidence>
<dbReference type="InterPro" id="IPR050469">
    <property type="entry name" value="Diguanylate_Cyclase"/>
</dbReference>
<name>B8GRX8_THISH</name>
<feature type="region of interest" description="Disordered" evidence="5">
    <location>
        <begin position="276"/>
        <end position="305"/>
    </location>
</feature>
<dbReference type="Proteomes" id="UP000002383">
    <property type="component" value="Chromosome"/>
</dbReference>
<dbReference type="AlphaFoldDB" id="B8GRX8"/>
<feature type="coiled-coil region" evidence="4">
    <location>
        <begin position="10"/>
        <end position="79"/>
    </location>
</feature>
<proteinExistence type="predicted"/>
<dbReference type="GO" id="GO:1902201">
    <property type="term" value="P:negative regulation of bacterial-type flagellum-dependent cell motility"/>
    <property type="evidence" value="ECO:0007669"/>
    <property type="project" value="TreeGrafter"/>
</dbReference>
<dbReference type="Pfam" id="PF00990">
    <property type="entry name" value="GGDEF"/>
    <property type="match status" value="1"/>
</dbReference>
<dbReference type="GO" id="GO:0005886">
    <property type="term" value="C:plasma membrane"/>
    <property type="evidence" value="ECO:0007669"/>
    <property type="project" value="TreeGrafter"/>
</dbReference>
<evidence type="ECO:0000256" key="4">
    <source>
        <dbReference type="SAM" id="Coils"/>
    </source>
</evidence>
<dbReference type="KEGG" id="tgr:Tgr7_1599"/>
<dbReference type="InterPro" id="IPR043128">
    <property type="entry name" value="Rev_trsase/Diguanyl_cyclase"/>
</dbReference>
<dbReference type="NCBIfam" id="TIGR00254">
    <property type="entry name" value="GGDEF"/>
    <property type="match status" value="1"/>
</dbReference>
<dbReference type="GO" id="GO:0052621">
    <property type="term" value="F:diguanylate cyclase activity"/>
    <property type="evidence" value="ECO:0007669"/>
    <property type="project" value="UniProtKB-EC"/>
</dbReference>
<dbReference type="FunFam" id="3.30.70.270:FF:000001">
    <property type="entry name" value="Diguanylate cyclase domain protein"/>
    <property type="match status" value="1"/>
</dbReference>
<dbReference type="PANTHER" id="PTHR45138:SF9">
    <property type="entry name" value="DIGUANYLATE CYCLASE DGCM-RELATED"/>
    <property type="match status" value="1"/>
</dbReference>
<evidence type="ECO:0000256" key="5">
    <source>
        <dbReference type="SAM" id="MobiDB-lite"/>
    </source>
</evidence>
<dbReference type="CDD" id="cd01949">
    <property type="entry name" value="GGDEF"/>
    <property type="match status" value="1"/>
</dbReference>
<evidence type="ECO:0000256" key="3">
    <source>
        <dbReference type="ARBA" id="ARBA00034247"/>
    </source>
</evidence>
<keyword evidence="8" id="KW-1185">Reference proteome</keyword>
<dbReference type="SMART" id="SM00267">
    <property type="entry name" value="GGDEF"/>
    <property type="match status" value="1"/>
</dbReference>
<comment type="catalytic activity">
    <reaction evidence="3">
        <text>2 GTP = 3',3'-c-di-GMP + 2 diphosphate</text>
        <dbReference type="Rhea" id="RHEA:24898"/>
        <dbReference type="ChEBI" id="CHEBI:33019"/>
        <dbReference type="ChEBI" id="CHEBI:37565"/>
        <dbReference type="ChEBI" id="CHEBI:58805"/>
        <dbReference type="EC" id="2.7.7.65"/>
    </reaction>
</comment>
<dbReference type="Gene3D" id="3.30.70.270">
    <property type="match status" value="1"/>
</dbReference>
<organism evidence="7 8">
    <name type="scientific">Thioalkalivibrio sulfidiphilus (strain HL-EbGR7)</name>
    <dbReference type="NCBI Taxonomy" id="396588"/>
    <lineage>
        <taxon>Bacteria</taxon>
        <taxon>Pseudomonadati</taxon>
        <taxon>Pseudomonadota</taxon>
        <taxon>Gammaproteobacteria</taxon>
        <taxon>Chromatiales</taxon>
        <taxon>Ectothiorhodospiraceae</taxon>
        <taxon>Thioalkalivibrio</taxon>
    </lineage>
</organism>
<dbReference type="RefSeq" id="WP_012638165.1">
    <property type="nucleotide sequence ID" value="NC_011901.1"/>
</dbReference>
<reference evidence="7 8" key="1">
    <citation type="journal article" date="2011" name="Stand. Genomic Sci.">
        <title>Complete genome sequence of 'Thioalkalivibrio sulfidophilus' HL-EbGr7.</title>
        <authorList>
            <person name="Muyzer G."/>
            <person name="Sorokin D.Y."/>
            <person name="Mavromatis K."/>
            <person name="Lapidus A."/>
            <person name="Clum A."/>
            <person name="Ivanova N."/>
            <person name="Pati A."/>
            <person name="d'Haeseleer P."/>
            <person name="Woyke T."/>
            <person name="Kyrpides N.C."/>
        </authorList>
    </citation>
    <scope>NUCLEOTIDE SEQUENCE [LARGE SCALE GENOMIC DNA]</scope>
    <source>
        <strain evidence="7 8">HL-EbGR7</strain>
    </source>
</reference>
<dbReference type="InterPro" id="IPR000160">
    <property type="entry name" value="GGDEF_dom"/>
</dbReference>
<dbReference type="eggNOG" id="COG3706">
    <property type="taxonomic scope" value="Bacteria"/>
</dbReference>
<evidence type="ECO:0000313" key="7">
    <source>
        <dbReference type="EMBL" id="ACL72682.1"/>
    </source>
</evidence>
<evidence type="ECO:0000256" key="1">
    <source>
        <dbReference type="ARBA" id="ARBA00001946"/>
    </source>
</evidence>
<accession>B8GRX8</accession>
<gene>
    <name evidence="7" type="ordered locus">Tgr7_1599</name>
</gene>
<dbReference type="GO" id="GO:0043709">
    <property type="term" value="P:cell adhesion involved in single-species biofilm formation"/>
    <property type="evidence" value="ECO:0007669"/>
    <property type="project" value="TreeGrafter"/>
</dbReference>
<dbReference type="InterPro" id="IPR029787">
    <property type="entry name" value="Nucleotide_cyclase"/>
</dbReference>
<feature type="compositionally biased region" description="Basic and acidic residues" evidence="5">
    <location>
        <begin position="276"/>
        <end position="290"/>
    </location>
</feature>
<dbReference type="OrthoDB" id="9773156at2"/>
<dbReference type="PROSITE" id="PS50887">
    <property type="entry name" value="GGDEF"/>
    <property type="match status" value="1"/>
</dbReference>
<dbReference type="EMBL" id="CP001339">
    <property type="protein sequence ID" value="ACL72682.1"/>
    <property type="molecule type" value="Genomic_DNA"/>
</dbReference>
<evidence type="ECO:0000313" key="8">
    <source>
        <dbReference type="Proteomes" id="UP000002383"/>
    </source>
</evidence>
<keyword evidence="4" id="KW-0175">Coiled coil</keyword>
<comment type="cofactor">
    <cofactor evidence="1">
        <name>Mg(2+)</name>
        <dbReference type="ChEBI" id="CHEBI:18420"/>
    </cofactor>
</comment>
<dbReference type="EC" id="2.7.7.65" evidence="2"/>
<feature type="domain" description="GGDEF" evidence="6">
    <location>
        <begin position="146"/>
        <end position="281"/>
    </location>
</feature>
<sequence length="305" mass="34828">MSGSTPYIQVLDIEQTLTELNEMVSRLRQERDDLEIALTTAVEHGDAIEEQLETANRQLQNEVRERRTIERQLRDLVATITQKSRDLEVVLQTITEHADQIDLHWLQRYIESETSARQDPLTGLANRRMLDEAMEREWSRARRQGQPLAMLMCDVDHFKPYNDRYGHQAGDECLCRLAELFQDLLHREGDLVARYGGEEFVVLLPNTDEIGALRVAQGIQDALRNLDLGHEDTPQGRLTLSIGLAALVPDHDDRSTLLAEVDRRLYLAKQQGRDRIVHAADHNNNSREDINDSGSRADQGNPARP</sequence>
<dbReference type="STRING" id="396588.Tgr7_1599"/>
<dbReference type="SUPFAM" id="SSF55073">
    <property type="entry name" value="Nucleotide cyclase"/>
    <property type="match status" value="1"/>
</dbReference>
<dbReference type="HOGENOM" id="CLU_000445_11_5_6"/>